<sequence>PRAWWERPGYRELKQDDRQGKEQKRSTQIEIDHVCVFFIYMQRCGDSCLSRSFLYPKCSVKFSSTHRSPQPPTTQVSVGLSSSVIGPTAPAQQQSHPAPTRQKEERFSAATQIK</sequence>
<gene>
    <name evidence="2" type="primary">PPUP9390</name>
</gene>
<dbReference type="EMBL" id="GBYX01476576">
    <property type="protein sequence ID" value="JAO05101.1"/>
    <property type="molecule type" value="Transcribed_RNA"/>
</dbReference>
<protein>
    <submittedName>
        <fullName evidence="2">PPUP9390</fullName>
    </submittedName>
</protein>
<accession>A0A0S7ES34</accession>
<name>A0A0S7ES34_9TELE</name>
<dbReference type="AlphaFoldDB" id="A0A0S7ES34"/>
<reference evidence="2" key="1">
    <citation type="submission" date="2014-12" db="EMBL/GenBank/DDBJ databases">
        <title>Parallel Evolution in Life History Adaptation Evident in the Tissue-Specific Poeciliopsis prolifica transcriptome.</title>
        <authorList>
            <person name="Jue N.K."/>
            <person name="Foley R.J."/>
            <person name="Obergfell C."/>
            <person name="Reznick D.N."/>
            <person name="O'Neill R.J."/>
            <person name="O'Neill M.J."/>
        </authorList>
    </citation>
    <scope>NUCLEOTIDE SEQUENCE</scope>
</reference>
<feature type="region of interest" description="Disordered" evidence="1">
    <location>
        <begin position="1"/>
        <end position="26"/>
    </location>
</feature>
<proteinExistence type="predicted"/>
<organism evidence="2">
    <name type="scientific">Poeciliopsis prolifica</name>
    <name type="common">blackstripe livebearer</name>
    <dbReference type="NCBI Taxonomy" id="188132"/>
    <lineage>
        <taxon>Eukaryota</taxon>
        <taxon>Metazoa</taxon>
        <taxon>Chordata</taxon>
        <taxon>Craniata</taxon>
        <taxon>Vertebrata</taxon>
        <taxon>Euteleostomi</taxon>
        <taxon>Actinopterygii</taxon>
        <taxon>Neopterygii</taxon>
        <taxon>Teleostei</taxon>
        <taxon>Neoteleostei</taxon>
        <taxon>Acanthomorphata</taxon>
        <taxon>Ovalentaria</taxon>
        <taxon>Atherinomorphae</taxon>
        <taxon>Cyprinodontiformes</taxon>
        <taxon>Poeciliidae</taxon>
        <taxon>Poeciliinae</taxon>
        <taxon>Poeciliopsis</taxon>
    </lineage>
</organism>
<feature type="non-terminal residue" evidence="2">
    <location>
        <position position="1"/>
    </location>
</feature>
<feature type="compositionally biased region" description="Polar residues" evidence="1">
    <location>
        <begin position="62"/>
        <end position="97"/>
    </location>
</feature>
<feature type="region of interest" description="Disordered" evidence="1">
    <location>
        <begin position="62"/>
        <end position="114"/>
    </location>
</feature>
<evidence type="ECO:0000313" key="2">
    <source>
        <dbReference type="EMBL" id="JAO05101.1"/>
    </source>
</evidence>
<evidence type="ECO:0000256" key="1">
    <source>
        <dbReference type="SAM" id="MobiDB-lite"/>
    </source>
</evidence>